<dbReference type="Gene3D" id="3.30.70.330">
    <property type="match status" value="1"/>
</dbReference>
<dbReference type="SUPFAM" id="SSF54928">
    <property type="entry name" value="RNA-binding domain, RBD"/>
    <property type="match status" value="1"/>
</dbReference>
<evidence type="ECO:0000313" key="3">
    <source>
        <dbReference type="Proteomes" id="UP001221757"/>
    </source>
</evidence>
<evidence type="ECO:0000256" key="1">
    <source>
        <dbReference type="ARBA" id="ARBA00008209"/>
    </source>
</evidence>
<dbReference type="GO" id="GO:0008597">
    <property type="term" value="F:calcium-dependent protein serine/threonine phosphatase regulator activity"/>
    <property type="evidence" value="ECO:0007669"/>
    <property type="project" value="TreeGrafter"/>
</dbReference>
<dbReference type="GO" id="GO:0005634">
    <property type="term" value="C:nucleus"/>
    <property type="evidence" value="ECO:0007669"/>
    <property type="project" value="TreeGrafter"/>
</dbReference>
<dbReference type="AlphaFoldDB" id="A0AAD7GQT8"/>
<proteinExistence type="inferred from homology"/>
<dbReference type="InterPro" id="IPR035979">
    <property type="entry name" value="RBD_domain_sf"/>
</dbReference>
<keyword evidence="3" id="KW-1185">Reference proteome</keyword>
<comment type="caution">
    <text evidence="2">The sequence shown here is derived from an EMBL/GenBank/DDBJ whole genome shotgun (WGS) entry which is preliminary data.</text>
</comment>
<dbReference type="InterPro" id="IPR012677">
    <property type="entry name" value="Nucleotide-bd_a/b_plait_sf"/>
</dbReference>
<dbReference type="GO" id="GO:0019722">
    <property type="term" value="P:calcium-mediated signaling"/>
    <property type="evidence" value="ECO:0007669"/>
    <property type="project" value="InterPro"/>
</dbReference>
<protein>
    <submittedName>
        <fullName evidence="2">Calcipressin</fullName>
    </submittedName>
</protein>
<dbReference type="Proteomes" id="UP001221757">
    <property type="component" value="Unassembled WGS sequence"/>
</dbReference>
<dbReference type="InterPro" id="IPR006931">
    <property type="entry name" value="Calcipressin"/>
</dbReference>
<evidence type="ECO:0000313" key="2">
    <source>
        <dbReference type="EMBL" id="KAJ7700856.1"/>
    </source>
</evidence>
<dbReference type="PANTHER" id="PTHR10300:SF14">
    <property type="entry name" value="PROTEIN SARAH"/>
    <property type="match status" value="1"/>
</dbReference>
<name>A0AAD7GQT8_MYCRO</name>
<dbReference type="Pfam" id="PF04847">
    <property type="entry name" value="Calcipressin"/>
    <property type="match status" value="1"/>
</dbReference>
<dbReference type="CDD" id="cd12434">
    <property type="entry name" value="RRM_RCAN_like"/>
    <property type="match status" value="1"/>
</dbReference>
<dbReference type="EMBL" id="JARKIE010000019">
    <property type="protein sequence ID" value="KAJ7700856.1"/>
    <property type="molecule type" value="Genomic_DNA"/>
</dbReference>
<gene>
    <name evidence="2" type="ORF">B0H17DRAFT_925006</name>
</gene>
<reference evidence="2" key="1">
    <citation type="submission" date="2023-03" db="EMBL/GenBank/DDBJ databases">
        <title>Massive genome expansion in bonnet fungi (Mycena s.s.) driven by repeated elements and novel gene families across ecological guilds.</title>
        <authorList>
            <consortium name="Lawrence Berkeley National Laboratory"/>
            <person name="Harder C.B."/>
            <person name="Miyauchi S."/>
            <person name="Viragh M."/>
            <person name="Kuo A."/>
            <person name="Thoen E."/>
            <person name="Andreopoulos B."/>
            <person name="Lu D."/>
            <person name="Skrede I."/>
            <person name="Drula E."/>
            <person name="Henrissat B."/>
            <person name="Morin E."/>
            <person name="Kohler A."/>
            <person name="Barry K."/>
            <person name="LaButti K."/>
            <person name="Morin E."/>
            <person name="Salamov A."/>
            <person name="Lipzen A."/>
            <person name="Mereny Z."/>
            <person name="Hegedus B."/>
            <person name="Baldrian P."/>
            <person name="Stursova M."/>
            <person name="Weitz H."/>
            <person name="Taylor A."/>
            <person name="Grigoriev I.V."/>
            <person name="Nagy L.G."/>
            <person name="Martin F."/>
            <person name="Kauserud H."/>
        </authorList>
    </citation>
    <scope>NUCLEOTIDE SEQUENCE</scope>
    <source>
        <strain evidence="2">CBHHK067</strain>
    </source>
</reference>
<dbReference type="GO" id="GO:0003676">
    <property type="term" value="F:nucleic acid binding"/>
    <property type="evidence" value="ECO:0007669"/>
    <property type="project" value="InterPro"/>
</dbReference>
<comment type="similarity">
    <text evidence="1">Belongs to the RCAN family.</text>
</comment>
<accession>A0AAD7GQT8</accession>
<organism evidence="2 3">
    <name type="scientific">Mycena rosella</name>
    <name type="common">Pink bonnet</name>
    <name type="synonym">Agaricus rosellus</name>
    <dbReference type="NCBI Taxonomy" id="1033263"/>
    <lineage>
        <taxon>Eukaryota</taxon>
        <taxon>Fungi</taxon>
        <taxon>Dikarya</taxon>
        <taxon>Basidiomycota</taxon>
        <taxon>Agaricomycotina</taxon>
        <taxon>Agaricomycetes</taxon>
        <taxon>Agaricomycetidae</taxon>
        <taxon>Agaricales</taxon>
        <taxon>Marasmiineae</taxon>
        <taxon>Mycenaceae</taxon>
        <taxon>Mycena</taxon>
    </lineage>
</organism>
<dbReference type="GO" id="GO:0005737">
    <property type="term" value="C:cytoplasm"/>
    <property type="evidence" value="ECO:0007669"/>
    <property type="project" value="TreeGrafter"/>
</dbReference>
<sequence length="235" mass="25896">MTAAYFISLPAPVSPPSPKDIQTTNTLAVTSIPKEFFQPLLLDVLRNHFATYGQINRWVPLPGFGRIIIVYTREDDAETAKIHCDPIVLEQTHDRSQIVLRVYRADPNPLLPVESDDTIPEANYLRPPAIEKNFLISPPGSPPVGWEPIKEEPPNAAPLADDLMAALRKLQVNEKHGSGLEVLIEPDDGDSGVGVYVQDCDGEDEESEEDWVYGESAPGRAKWRPVATALPPMVA</sequence>
<dbReference type="PANTHER" id="PTHR10300">
    <property type="entry name" value="CALCIPRESSIN"/>
    <property type="match status" value="1"/>
</dbReference>